<dbReference type="Proteomes" id="UP001205861">
    <property type="component" value="Unassembled WGS sequence"/>
</dbReference>
<dbReference type="Pfam" id="PF00535">
    <property type="entry name" value="Glycos_transf_2"/>
    <property type="match status" value="1"/>
</dbReference>
<dbReference type="InterPro" id="IPR050834">
    <property type="entry name" value="Glycosyltransf_2"/>
</dbReference>
<protein>
    <submittedName>
        <fullName evidence="2">Glycosyltransferase family 2 protein</fullName>
    </submittedName>
</protein>
<dbReference type="SUPFAM" id="SSF53448">
    <property type="entry name" value="Nucleotide-diphospho-sugar transferases"/>
    <property type="match status" value="1"/>
</dbReference>
<dbReference type="CDD" id="cd00761">
    <property type="entry name" value="Glyco_tranf_GTA_type"/>
    <property type="match status" value="1"/>
</dbReference>
<organism evidence="2 3">
    <name type="scientific">Massilia solisilvae</name>
    <dbReference type="NCBI Taxonomy" id="1811225"/>
    <lineage>
        <taxon>Bacteria</taxon>
        <taxon>Pseudomonadati</taxon>
        <taxon>Pseudomonadota</taxon>
        <taxon>Betaproteobacteria</taxon>
        <taxon>Burkholderiales</taxon>
        <taxon>Oxalobacteraceae</taxon>
        <taxon>Telluria group</taxon>
        <taxon>Massilia</taxon>
    </lineage>
</organism>
<gene>
    <name evidence="2" type="ORF">NX773_05900</name>
</gene>
<comment type="caution">
    <text evidence="2">The sequence shown here is derived from an EMBL/GenBank/DDBJ whole genome shotgun (WGS) entry which is preliminary data.</text>
</comment>
<dbReference type="PANTHER" id="PTHR43685">
    <property type="entry name" value="GLYCOSYLTRANSFERASE"/>
    <property type="match status" value="1"/>
</dbReference>
<reference evidence="2 3" key="1">
    <citation type="submission" date="2022-08" db="EMBL/GenBank/DDBJ databases">
        <title>Reclassification of Massilia species as members of the genera Telluria, Duganella, Pseudoduganella, Mokoshia gen. nov. and Zemynaea gen. nov. using orthogonal and non-orthogonal genome-based approaches.</title>
        <authorList>
            <person name="Bowman J.P."/>
        </authorList>
    </citation>
    <scope>NUCLEOTIDE SEQUENCE [LARGE SCALE GENOMIC DNA]</scope>
    <source>
        <strain evidence="2 3">JCM 31607</strain>
    </source>
</reference>
<evidence type="ECO:0000313" key="3">
    <source>
        <dbReference type="Proteomes" id="UP001205861"/>
    </source>
</evidence>
<dbReference type="SUPFAM" id="SSF53756">
    <property type="entry name" value="UDP-Glycosyltransferase/glycogen phosphorylase"/>
    <property type="match status" value="1"/>
</dbReference>
<dbReference type="RefSeq" id="WP_258855392.1">
    <property type="nucleotide sequence ID" value="NZ_JANUGV010000001.1"/>
</dbReference>
<sequence length="620" mass="70139">MVTPLAPPRVSVILPTYGHAHFISRALDSLLAQSLAEWEAIVVDDGADEDTGLAVEPFLADARIHYVRRELNGGLGVALNTGLAQARAPLLAYLPTDDVVYRDHLARLAACLDDEPDAVLAFSGVRHHYNRYAMGPIHGSWLQLVQCMHRRTTLRWTERDELESDDLERLFWGRLRALGRFAGTGQVSCEWVDHPLQRHKLMQEPLGGINPFRAFYRVSQPLRFHTSCGNAIDEVEQYRTQRLRPPSTPSPDGLTIVLAGELAYNADRVLALEEQGHRLYGLWTRAPYWFNTVGPLPFGHVTELPQRGWREALARIQPDIIYAQLNWQTVPFAHEVLMATAGIPFVWHFKEGPFICLEKGSWPQLVELYRYADGRIFSSPEMRDWFDSVVPGLSSTRPCLVLDGDLPKRDWFTETRSPLLSAQDGEVHTVVPGRPIGLHPPTVAELARHKVHLHFYGDFTHGQWRDWIARATQLAPGYLHLHANVDQARWVEEFSRYDAGWLHAFASDNGGELRRANWDDLNYPARISTLAAAGLPMIQRDNEGAVVATQALARRFGLGLAYRSIDELGVMLHDGQRMRQLREQVWSQRLQFCFDTHVPALVAFFRSVIALAEAGPRRPA</sequence>
<dbReference type="EMBL" id="JANUGV010000001">
    <property type="protein sequence ID" value="MCS0607691.1"/>
    <property type="molecule type" value="Genomic_DNA"/>
</dbReference>
<evidence type="ECO:0000313" key="2">
    <source>
        <dbReference type="EMBL" id="MCS0607691.1"/>
    </source>
</evidence>
<dbReference type="InterPro" id="IPR001173">
    <property type="entry name" value="Glyco_trans_2-like"/>
</dbReference>
<evidence type="ECO:0000259" key="1">
    <source>
        <dbReference type="Pfam" id="PF00535"/>
    </source>
</evidence>
<dbReference type="InterPro" id="IPR029044">
    <property type="entry name" value="Nucleotide-diphossugar_trans"/>
</dbReference>
<feature type="domain" description="Glycosyltransferase 2-like" evidence="1">
    <location>
        <begin position="11"/>
        <end position="142"/>
    </location>
</feature>
<keyword evidence="3" id="KW-1185">Reference proteome</keyword>
<dbReference type="PANTHER" id="PTHR43685:SF11">
    <property type="entry name" value="GLYCOSYLTRANSFERASE TAGX-RELATED"/>
    <property type="match status" value="1"/>
</dbReference>
<name>A0ABT2BGQ1_9BURK</name>
<dbReference type="Gene3D" id="3.90.550.10">
    <property type="entry name" value="Spore Coat Polysaccharide Biosynthesis Protein SpsA, Chain A"/>
    <property type="match status" value="1"/>
</dbReference>
<proteinExistence type="predicted"/>
<accession>A0ABT2BGQ1</accession>